<dbReference type="SUPFAM" id="SSF52141">
    <property type="entry name" value="Uracil-DNA glycosylase-like"/>
    <property type="match status" value="1"/>
</dbReference>
<keyword evidence="6 8" id="KW-0378">Hydrolase</keyword>
<keyword evidence="10" id="KW-0326">Glycosidase</keyword>
<dbReference type="Pfam" id="PF03167">
    <property type="entry name" value="UDG"/>
    <property type="match status" value="1"/>
</dbReference>
<evidence type="ECO:0000256" key="4">
    <source>
        <dbReference type="ARBA" id="ARBA00012030"/>
    </source>
</evidence>
<evidence type="ECO:0000259" key="9">
    <source>
        <dbReference type="SMART" id="SM00986"/>
    </source>
</evidence>
<dbReference type="HAMAP" id="MF_00148">
    <property type="entry name" value="UDG"/>
    <property type="match status" value="1"/>
</dbReference>
<evidence type="ECO:0000313" key="10">
    <source>
        <dbReference type="EMBL" id="WZB90282.1"/>
    </source>
</evidence>
<evidence type="ECO:0000313" key="11">
    <source>
        <dbReference type="Proteomes" id="UP001483337"/>
    </source>
</evidence>
<protein>
    <recommendedName>
        <fullName evidence="4 8">Uracil-DNA glycosylase</fullName>
        <shortName evidence="8">UDG</shortName>
        <ecNumber evidence="4 8">3.2.2.27</ecNumber>
    </recommendedName>
</protein>
<comment type="subcellular location">
    <subcellularLocation>
        <location evidence="8">Cytoplasm</location>
    </subcellularLocation>
</comment>
<dbReference type="EC" id="3.2.2.27" evidence="4 8"/>
<dbReference type="PANTHER" id="PTHR11264">
    <property type="entry name" value="URACIL-DNA GLYCOSYLASE"/>
    <property type="match status" value="1"/>
</dbReference>
<comment type="function">
    <text evidence="2 8">Excises uracil residues from the DNA which can arise as a result of misincorporation of dUMP residues by DNA polymerase or due to deamination of cytosine.</text>
</comment>
<dbReference type="NCBIfam" id="TIGR00628">
    <property type="entry name" value="ung"/>
    <property type="match status" value="1"/>
</dbReference>
<sequence>MQTIQLPISWQAVLAEELEKPYFSKLQEFLIEERQSYCIYPPEKDVFSAFELTAYEQVNVLLLGQDPYHGENQAHGLCFSVKPGIKSPPSLMNIFKELRTDTGFDIPSHGYLVNWAKQGVLMLNAVLTVRAGTANSHKNQGWEIFTDAVINQVNQKPDPVIFVLWGGYAQKKLKLIDTTRHLVIQSSHPSPLSARHGFFGSKPFSAINSALKGWGKPEIDWELGDW</sequence>
<keyword evidence="11" id="KW-1185">Reference proteome</keyword>
<comment type="similarity">
    <text evidence="3 8">Belongs to the uracil-DNA glycosylase (UDG) superfamily. UNG family.</text>
</comment>
<evidence type="ECO:0000256" key="8">
    <source>
        <dbReference type="HAMAP-Rule" id="MF_00148"/>
    </source>
</evidence>
<dbReference type="Gene3D" id="3.40.470.10">
    <property type="entry name" value="Uracil-DNA glycosylase-like domain"/>
    <property type="match status" value="1"/>
</dbReference>
<dbReference type="GO" id="GO:0004844">
    <property type="term" value="F:uracil DNA N-glycosylase activity"/>
    <property type="evidence" value="ECO:0007669"/>
    <property type="project" value="UniProtKB-EC"/>
</dbReference>
<dbReference type="PANTHER" id="PTHR11264:SF0">
    <property type="entry name" value="URACIL-DNA GLYCOSYLASE"/>
    <property type="match status" value="1"/>
</dbReference>
<name>A0ABZ2UYT9_9CYAN</name>
<dbReference type="RefSeq" id="WP_353933179.1">
    <property type="nucleotide sequence ID" value="NZ_CP150886.1"/>
</dbReference>
<dbReference type="CDD" id="cd10027">
    <property type="entry name" value="UDG-F1-like"/>
    <property type="match status" value="1"/>
</dbReference>
<evidence type="ECO:0000256" key="1">
    <source>
        <dbReference type="ARBA" id="ARBA00001400"/>
    </source>
</evidence>
<keyword evidence="7 8" id="KW-0234">DNA repair</keyword>
<dbReference type="NCBIfam" id="NF003588">
    <property type="entry name" value="PRK05254.1-1"/>
    <property type="match status" value="1"/>
</dbReference>
<keyword evidence="8" id="KW-0963">Cytoplasm</keyword>
<dbReference type="NCBIfam" id="NF003589">
    <property type="entry name" value="PRK05254.1-2"/>
    <property type="match status" value="1"/>
</dbReference>
<dbReference type="SMART" id="SM00986">
    <property type="entry name" value="UDG"/>
    <property type="match status" value="1"/>
</dbReference>
<evidence type="ECO:0000256" key="7">
    <source>
        <dbReference type="ARBA" id="ARBA00023204"/>
    </source>
</evidence>
<evidence type="ECO:0000256" key="5">
    <source>
        <dbReference type="ARBA" id="ARBA00022763"/>
    </source>
</evidence>
<evidence type="ECO:0000256" key="3">
    <source>
        <dbReference type="ARBA" id="ARBA00008184"/>
    </source>
</evidence>
<comment type="catalytic activity">
    <reaction evidence="1 8">
        <text>Hydrolyzes single-stranded DNA or mismatched double-stranded DNA and polynucleotides, releasing free uracil.</text>
        <dbReference type="EC" id="3.2.2.27"/>
    </reaction>
</comment>
<dbReference type="SMART" id="SM00987">
    <property type="entry name" value="UreE_C"/>
    <property type="match status" value="1"/>
</dbReference>
<evidence type="ECO:0000256" key="2">
    <source>
        <dbReference type="ARBA" id="ARBA00002631"/>
    </source>
</evidence>
<proteinExistence type="inferred from homology"/>
<accession>A0ABZ2UYT9</accession>
<feature type="domain" description="Uracil-DNA glycosylase-like" evidence="9">
    <location>
        <begin position="51"/>
        <end position="211"/>
    </location>
</feature>
<feature type="active site" description="Proton acceptor" evidence="8">
    <location>
        <position position="66"/>
    </location>
</feature>
<dbReference type="NCBIfam" id="NF003591">
    <property type="entry name" value="PRK05254.1-4"/>
    <property type="match status" value="1"/>
</dbReference>
<dbReference type="NCBIfam" id="NF003592">
    <property type="entry name" value="PRK05254.1-5"/>
    <property type="match status" value="1"/>
</dbReference>
<reference evidence="10 11" key="1">
    <citation type="submission" date="2024-04" db="EMBL/GenBank/DDBJ databases">
        <title>Okeanomitos corallinicola gen. &amp; sp. nov. (Nostocales, Cyanobacteria), a new toxic marine heterocyst-forming cyanobacterium from a coral reef.</title>
        <authorList>
            <person name="Li H."/>
            <person name="Li R."/>
            <person name="Kang J."/>
            <person name="Hii K.S."/>
            <person name="Mohamed H.F."/>
            <person name="Xu X."/>
            <person name="Luo Z."/>
        </authorList>
    </citation>
    <scope>NUCLEOTIDE SEQUENCE [LARGE SCALE GENOMIC DNA]</scope>
    <source>
        <strain evidence="10 11">TIOX110</strain>
    </source>
</reference>
<dbReference type="InterPro" id="IPR002043">
    <property type="entry name" value="UDG_fam1"/>
</dbReference>
<dbReference type="InterPro" id="IPR036895">
    <property type="entry name" value="Uracil-DNA_glycosylase-like_sf"/>
</dbReference>
<organism evidence="10 11">
    <name type="scientific">Okeanomitos corallinicola TIOX110</name>
    <dbReference type="NCBI Taxonomy" id="3133117"/>
    <lineage>
        <taxon>Bacteria</taxon>
        <taxon>Bacillati</taxon>
        <taxon>Cyanobacteriota</taxon>
        <taxon>Cyanophyceae</taxon>
        <taxon>Nostocales</taxon>
        <taxon>Aphanizomenonaceae</taxon>
        <taxon>Okeanomitos</taxon>
    </lineage>
</organism>
<gene>
    <name evidence="8 10" type="primary">ung</name>
    <name evidence="10" type="ORF">WJM97_14810</name>
</gene>
<dbReference type="EMBL" id="CP150886">
    <property type="protein sequence ID" value="WZB90282.1"/>
    <property type="molecule type" value="Genomic_DNA"/>
</dbReference>
<dbReference type="InterPro" id="IPR005122">
    <property type="entry name" value="Uracil-DNA_glycosylase-like"/>
</dbReference>
<evidence type="ECO:0000256" key="6">
    <source>
        <dbReference type="ARBA" id="ARBA00022801"/>
    </source>
</evidence>
<dbReference type="Proteomes" id="UP001483337">
    <property type="component" value="Chromosome"/>
</dbReference>
<keyword evidence="5 8" id="KW-0227">DNA damage</keyword>